<comment type="caution">
    <text evidence="2">The sequence shown here is derived from an EMBL/GenBank/DDBJ whole genome shotgun (WGS) entry which is preliminary data.</text>
</comment>
<keyword evidence="3" id="KW-1185">Reference proteome</keyword>
<proteinExistence type="predicted"/>
<sequence>MKPLTKSRFKLGLQCPNKLYFTGKAEYANKKIEDSFLEALAQGGFQVEALARLQYPKGIFVDAENYEYDKAVSITKTAMEENSTCLYEAAFATENLFVRSDIVEKNGSKVKLIEVKSKSFDPNEPNSFIGVRGVMVAAWKPYLFDLAFQKYVAQKAFPELEFTAYLMLADKTKKATVDGLNQKFRIRKDTDPRKEIDLKIENADEIGESVLCEVNVDDIINAILNGSYPYFDGLSFPETVDLLQNYWIEDTYANYPCNHSACKACEFKTTALEEESGFLSGFKHCFTKQFGWTENEFEKPSVLEIWDCRDGKLLDSGKILMEDLTAEDLKLKPEAGKISRTERQMLQVEKAVAKDFKPYVLVDDLKAEMNSWKFPLHFIDFETSTVAIPFTKGRKPYEQVAFQFSHHILYENGKVEHKTEFINDIPGEFPNFKFAKALKEALQNDEGTIFRFADHENTIVNAIIKQMNDSPNFEDEELILFLKSISHSSKNSTETWIGGRDMVDLRKIILHYYYNPLTNGSNSLKYVLPAILNTSEFLKEKYSKPLSEIQITSKNFNNDHIWLHFENDKVINPYQLLPKLFAEWDLEKIEETISDIDTIADGGAALTAYSKLQFTDMSHDERSELRKSLLKYCELDTLAMVMLYEHLRYDF</sequence>
<evidence type="ECO:0000313" key="2">
    <source>
        <dbReference type="EMBL" id="NRS91603.1"/>
    </source>
</evidence>
<protein>
    <recommendedName>
        <fullName evidence="1">DUF2779 domain-containing protein</fullName>
    </recommendedName>
</protein>
<dbReference type="Pfam" id="PF11074">
    <property type="entry name" value="DUF2779"/>
    <property type="match status" value="1"/>
</dbReference>
<accession>A0A8J8G519</accession>
<evidence type="ECO:0000313" key="3">
    <source>
        <dbReference type="Proteomes" id="UP000610746"/>
    </source>
</evidence>
<name>A0A8J8G519_9FLAO</name>
<dbReference type="Proteomes" id="UP000610746">
    <property type="component" value="Unassembled WGS sequence"/>
</dbReference>
<dbReference type="InterPro" id="IPR021301">
    <property type="entry name" value="DUF2779"/>
</dbReference>
<dbReference type="RefSeq" id="WP_173778225.1">
    <property type="nucleotide sequence ID" value="NZ_JABSNO010000003.1"/>
</dbReference>
<evidence type="ECO:0000259" key="1">
    <source>
        <dbReference type="Pfam" id="PF11074"/>
    </source>
</evidence>
<dbReference type="AlphaFoldDB" id="A0A8J8G519"/>
<gene>
    <name evidence="2" type="ORF">HNQ03_000670</name>
</gene>
<feature type="domain" description="DUF2779" evidence="1">
    <location>
        <begin position="377"/>
        <end position="523"/>
    </location>
</feature>
<dbReference type="EMBL" id="JABSNO010000003">
    <property type="protein sequence ID" value="NRS91603.1"/>
    <property type="molecule type" value="Genomic_DNA"/>
</dbReference>
<reference evidence="2" key="1">
    <citation type="submission" date="2020-05" db="EMBL/GenBank/DDBJ databases">
        <title>Genomic Encyclopedia of Type Strains, Phase IV (KMG-V): Genome sequencing to study the core and pangenomes of soil and plant-associated prokaryotes.</title>
        <authorList>
            <person name="Whitman W."/>
        </authorList>
    </citation>
    <scope>NUCLEOTIDE SEQUENCE</scope>
    <source>
        <strain evidence="2">16F</strain>
    </source>
</reference>
<organism evidence="2 3">
    <name type="scientific">Frigoriflavimonas asaccharolytica</name>
    <dbReference type="NCBI Taxonomy" id="2735899"/>
    <lineage>
        <taxon>Bacteria</taxon>
        <taxon>Pseudomonadati</taxon>
        <taxon>Bacteroidota</taxon>
        <taxon>Flavobacteriia</taxon>
        <taxon>Flavobacteriales</taxon>
        <taxon>Weeksellaceae</taxon>
        <taxon>Frigoriflavimonas</taxon>
    </lineage>
</organism>